<evidence type="ECO:0000256" key="1">
    <source>
        <dbReference type="SAM" id="Phobius"/>
    </source>
</evidence>
<keyword evidence="1" id="KW-0472">Membrane</keyword>
<keyword evidence="1" id="KW-0812">Transmembrane</keyword>
<evidence type="ECO:0000313" key="3">
    <source>
        <dbReference type="Proteomes" id="UP000829196"/>
    </source>
</evidence>
<protein>
    <submittedName>
        <fullName evidence="2">Uncharacterized protein</fullName>
    </submittedName>
</protein>
<accession>A0A8T3AAC1</accession>
<organism evidence="2 3">
    <name type="scientific">Dendrobium nobile</name>
    <name type="common">Orchid</name>
    <dbReference type="NCBI Taxonomy" id="94219"/>
    <lineage>
        <taxon>Eukaryota</taxon>
        <taxon>Viridiplantae</taxon>
        <taxon>Streptophyta</taxon>
        <taxon>Embryophyta</taxon>
        <taxon>Tracheophyta</taxon>
        <taxon>Spermatophyta</taxon>
        <taxon>Magnoliopsida</taxon>
        <taxon>Liliopsida</taxon>
        <taxon>Asparagales</taxon>
        <taxon>Orchidaceae</taxon>
        <taxon>Epidendroideae</taxon>
        <taxon>Malaxideae</taxon>
        <taxon>Dendrobiinae</taxon>
        <taxon>Dendrobium</taxon>
    </lineage>
</organism>
<proteinExistence type="predicted"/>
<comment type="caution">
    <text evidence="2">The sequence shown here is derived from an EMBL/GenBank/DDBJ whole genome shotgun (WGS) entry which is preliminary data.</text>
</comment>
<dbReference type="EMBL" id="JAGYWB010000018">
    <property type="protein sequence ID" value="KAI0491295.1"/>
    <property type="molecule type" value="Genomic_DNA"/>
</dbReference>
<dbReference type="AlphaFoldDB" id="A0A8T3AAC1"/>
<reference evidence="2" key="1">
    <citation type="journal article" date="2022" name="Front. Genet.">
        <title>Chromosome-Scale Assembly of the Dendrobium nobile Genome Provides Insights Into the Molecular Mechanism of the Biosynthesis of the Medicinal Active Ingredient of Dendrobium.</title>
        <authorList>
            <person name="Xu Q."/>
            <person name="Niu S.-C."/>
            <person name="Li K.-L."/>
            <person name="Zheng P.-J."/>
            <person name="Zhang X.-J."/>
            <person name="Jia Y."/>
            <person name="Liu Y."/>
            <person name="Niu Y.-X."/>
            <person name="Yu L.-H."/>
            <person name="Chen D.-F."/>
            <person name="Zhang G.-Q."/>
        </authorList>
    </citation>
    <scope>NUCLEOTIDE SEQUENCE</scope>
    <source>
        <tissue evidence="2">Leaf</tissue>
    </source>
</reference>
<evidence type="ECO:0000313" key="2">
    <source>
        <dbReference type="EMBL" id="KAI0491295.1"/>
    </source>
</evidence>
<keyword evidence="1" id="KW-1133">Transmembrane helix</keyword>
<gene>
    <name evidence="2" type="ORF">KFK09_025555</name>
</gene>
<keyword evidence="3" id="KW-1185">Reference proteome</keyword>
<feature type="transmembrane region" description="Helical" evidence="1">
    <location>
        <begin position="67"/>
        <end position="89"/>
    </location>
</feature>
<name>A0A8T3AAC1_DENNO</name>
<dbReference type="Proteomes" id="UP000829196">
    <property type="component" value="Unassembled WGS sequence"/>
</dbReference>
<sequence length="129" mass="14540">MLGAGCLFGFPPGCFPVTWSSRDLLFPVPVLPARFLPWLSSRGCFYPGSVKYLWLLFCVDCCPSSSLYLIGLMGGFGSCLVAPISLYILDVLANKKYIIECDFWSQKPERFFFFLGKARELVPLLFVFL</sequence>